<dbReference type="Proteomes" id="UP001499978">
    <property type="component" value="Unassembled WGS sequence"/>
</dbReference>
<comment type="caution">
    <text evidence="2">The sequence shown here is derived from an EMBL/GenBank/DDBJ whole genome shotgun (WGS) entry which is preliminary data.</text>
</comment>
<sequence>MAIAHLRRGDGPRHVIALNGWIGAADGWGPLVDLIDPNRFSYAFLEYRGYGRRRAETGAHTMSEISADALALADQLGWDEFSVVGHSMGGMAAQRVYADAPDRVQRIAGISPVPASGVPFDPDARALFDGAAADPANRRQILDLTTGNRLSGWWLDTMVAFSVAHSDPAAFADYLRAWADTDFSAEIAGADVPALAVVGEHDPALGASAMEGTWLRHYPKASMDVLANAGHYAMFETPVRLATLLEEFLG</sequence>
<name>A0ABN3NQ20_9ACTN</name>
<keyword evidence="3" id="KW-1185">Reference proteome</keyword>
<evidence type="ECO:0000313" key="2">
    <source>
        <dbReference type="EMBL" id="GAA2527914.1"/>
    </source>
</evidence>
<feature type="domain" description="AB hydrolase-1" evidence="1">
    <location>
        <begin position="14"/>
        <end position="236"/>
    </location>
</feature>
<dbReference type="SUPFAM" id="SSF53474">
    <property type="entry name" value="alpha/beta-Hydrolases"/>
    <property type="match status" value="1"/>
</dbReference>
<evidence type="ECO:0000259" key="1">
    <source>
        <dbReference type="Pfam" id="PF00561"/>
    </source>
</evidence>
<dbReference type="Pfam" id="PF00561">
    <property type="entry name" value="Abhydrolase_1"/>
    <property type="match status" value="1"/>
</dbReference>
<dbReference type="InterPro" id="IPR000073">
    <property type="entry name" value="AB_hydrolase_1"/>
</dbReference>
<dbReference type="RefSeq" id="WP_344173223.1">
    <property type="nucleotide sequence ID" value="NZ_BAAARY010000014.1"/>
</dbReference>
<dbReference type="EMBL" id="BAAARY010000014">
    <property type="protein sequence ID" value="GAA2527914.1"/>
    <property type="molecule type" value="Genomic_DNA"/>
</dbReference>
<reference evidence="2 3" key="1">
    <citation type="journal article" date="2019" name="Int. J. Syst. Evol. Microbiol.">
        <title>The Global Catalogue of Microorganisms (GCM) 10K type strain sequencing project: providing services to taxonomists for standard genome sequencing and annotation.</title>
        <authorList>
            <consortium name="The Broad Institute Genomics Platform"/>
            <consortium name="The Broad Institute Genome Sequencing Center for Infectious Disease"/>
            <person name="Wu L."/>
            <person name="Ma J."/>
        </authorList>
    </citation>
    <scope>NUCLEOTIDE SEQUENCE [LARGE SCALE GENOMIC DNA]</scope>
    <source>
        <strain evidence="2 3">JCM 3367</strain>
    </source>
</reference>
<proteinExistence type="predicted"/>
<accession>A0ABN3NQ20</accession>
<dbReference type="Gene3D" id="3.40.50.1820">
    <property type="entry name" value="alpha/beta hydrolase"/>
    <property type="match status" value="1"/>
</dbReference>
<organism evidence="2 3">
    <name type="scientific">Pilimelia columellifera subsp. columellifera</name>
    <dbReference type="NCBI Taxonomy" id="706583"/>
    <lineage>
        <taxon>Bacteria</taxon>
        <taxon>Bacillati</taxon>
        <taxon>Actinomycetota</taxon>
        <taxon>Actinomycetes</taxon>
        <taxon>Micromonosporales</taxon>
        <taxon>Micromonosporaceae</taxon>
        <taxon>Pilimelia</taxon>
    </lineage>
</organism>
<dbReference type="InterPro" id="IPR050266">
    <property type="entry name" value="AB_hydrolase_sf"/>
</dbReference>
<dbReference type="PANTHER" id="PTHR43798">
    <property type="entry name" value="MONOACYLGLYCEROL LIPASE"/>
    <property type="match status" value="1"/>
</dbReference>
<evidence type="ECO:0000313" key="3">
    <source>
        <dbReference type="Proteomes" id="UP001499978"/>
    </source>
</evidence>
<dbReference type="GO" id="GO:0016787">
    <property type="term" value="F:hydrolase activity"/>
    <property type="evidence" value="ECO:0007669"/>
    <property type="project" value="UniProtKB-KW"/>
</dbReference>
<keyword evidence="2" id="KW-0378">Hydrolase</keyword>
<gene>
    <name evidence="2" type="ORF">GCM10010201_28490</name>
</gene>
<protein>
    <submittedName>
        <fullName evidence="2">Alpha/beta hydrolase</fullName>
    </submittedName>
</protein>
<dbReference type="InterPro" id="IPR029058">
    <property type="entry name" value="AB_hydrolase_fold"/>
</dbReference>